<evidence type="ECO:0000256" key="1">
    <source>
        <dbReference type="ARBA" id="ARBA00004651"/>
    </source>
</evidence>
<feature type="transmembrane region" description="Helical" evidence="6">
    <location>
        <begin position="193"/>
        <end position="215"/>
    </location>
</feature>
<comment type="caution">
    <text evidence="7">The sequence shown here is derived from an EMBL/GenBank/DDBJ whole genome shotgun (WGS) entry which is preliminary data.</text>
</comment>
<evidence type="ECO:0000256" key="2">
    <source>
        <dbReference type="ARBA" id="ARBA00022475"/>
    </source>
</evidence>
<evidence type="ECO:0000313" key="7">
    <source>
        <dbReference type="EMBL" id="GAA0315103.1"/>
    </source>
</evidence>
<evidence type="ECO:0000256" key="4">
    <source>
        <dbReference type="ARBA" id="ARBA00022989"/>
    </source>
</evidence>
<feature type="transmembrane region" description="Helical" evidence="6">
    <location>
        <begin position="15"/>
        <end position="37"/>
    </location>
</feature>
<dbReference type="PANTHER" id="PTHR30086:SF20">
    <property type="entry name" value="ARGININE EXPORTER PROTEIN ARGO-RELATED"/>
    <property type="match status" value="1"/>
</dbReference>
<evidence type="ECO:0000256" key="6">
    <source>
        <dbReference type="SAM" id="Phobius"/>
    </source>
</evidence>
<accession>A0ABP3FG18</accession>
<organism evidence="7 8">
    <name type="scientific">Streptomyces polychromogenes</name>
    <dbReference type="NCBI Taxonomy" id="67342"/>
    <lineage>
        <taxon>Bacteria</taxon>
        <taxon>Bacillati</taxon>
        <taxon>Actinomycetota</taxon>
        <taxon>Actinomycetes</taxon>
        <taxon>Kitasatosporales</taxon>
        <taxon>Streptomycetaceae</taxon>
        <taxon>Streptomyces</taxon>
    </lineage>
</organism>
<protein>
    <submittedName>
        <fullName evidence="7">LysE/ArgO family amino acid transporter</fullName>
    </submittedName>
</protein>
<evidence type="ECO:0000256" key="5">
    <source>
        <dbReference type="ARBA" id="ARBA00023136"/>
    </source>
</evidence>
<feature type="transmembrane region" description="Helical" evidence="6">
    <location>
        <begin position="78"/>
        <end position="100"/>
    </location>
</feature>
<proteinExistence type="predicted"/>
<dbReference type="Proteomes" id="UP001501867">
    <property type="component" value="Unassembled WGS sequence"/>
</dbReference>
<reference evidence="8" key="1">
    <citation type="journal article" date="2019" name="Int. J. Syst. Evol. Microbiol.">
        <title>The Global Catalogue of Microorganisms (GCM) 10K type strain sequencing project: providing services to taxonomists for standard genome sequencing and annotation.</title>
        <authorList>
            <consortium name="The Broad Institute Genomics Platform"/>
            <consortium name="The Broad Institute Genome Sequencing Center for Infectious Disease"/>
            <person name="Wu L."/>
            <person name="Ma J."/>
        </authorList>
    </citation>
    <scope>NUCLEOTIDE SEQUENCE [LARGE SCALE GENOMIC DNA]</scope>
    <source>
        <strain evidence="8">JCM 4505</strain>
    </source>
</reference>
<feature type="transmembrane region" description="Helical" evidence="6">
    <location>
        <begin position="161"/>
        <end position="181"/>
    </location>
</feature>
<keyword evidence="4 6" id="KW-1133">Transmembrane helix</keyword>
<comment type="subcellular location">
    <subcellularLocation>
        <location evidence="1">Cell membrane</location>
        <topology evidence="1">Multi-pass membrane protein</topology>
    </subcellularLocation>
</comment>
<gene>
    <name evidence="7" type="ORF">GCM10010302_62870</name>
</gene>
<name>A0ABP3FG18_9ACTN</name>
<dbReference type="EMBL" id="BAAABV010000024">
    <property type="protein sequence ID" value="GAA0315103.1"/>
    <property type="molecule type" value="Genomic_DNA"/>
</dbReference>
<dbReference type="Pfam" id="PF01810">
    <property type="entry name" value="LysE"/>
    <property type="match status" value="1"/>
</dbReference>
<keyword evidence="5 6" id="KW-0472">Membrane</keyword>
<keyword evidence="2" id="KW-1003">Cell membrane</keyword>
<feature type="transmembrane region" description="Helical" evidence="6">
    <location>
        <begin position="49"/>
        <end position="72"/>
    </location>
</feature>
<sequence length="217" mass="21971">MHRALSTVGDMNNGITSALLAGFGTGLSLIVAIGAQNAFVLRQGARRHAVLWVVAICALSDAVLIGLGVAGVGAFVTAWPAALTAVGIAGGGFLVCYGLLAARRVLRPAPGAALTTEGATTGSARAAVLTCLAMTWLNPHVYLDTVLLVGSLAADRGDLRWAFGTGAVVASLIWFSTLGYGSRLLSGVLAKPGAWRVLDGLVAATMVTMGGMLLARA</sequence>
<evidence type="ECO:0000256" key="3">
    <source>
        <dbReference type="ARBA" id="ARBA00022692"/>
    </source>
</evidence>
<dbReference type="InterPro" id="IPR001123">
    <property type="entry name" value="LeuE-type"/>
</dbReference>
<keyword evidence="3 6" id="KW-0812">Transmembrane</keyword>
<keyword evidence="8" id="KW-1185">Reference proteome</keyword>
<evidence type="ECO:0000313" key="8">
    <source>
        <dbReference type="Proteomes" id="UP001501867"/>
    </source>
</evidence>
<dbReference type="PANTHER" id="PTHR30086">
    <property type="entry name" value="ARGININE EXPORTER PROTEIN ARGO"/>
    <property type="match status" value="1"/>
</dbReference>